<evidence type="ECO:0000313" key="2">
    <source>
        <dbReference type="Proteomes" id="UP000007374"/>
    </source>
</evidence>
<organism evidence="1 2">
    <name type="scientific">Nitratireductor indicus C115</name>
    <dbReference type="NCBI Taxonomy" id="1231190"/>
    <lineage>
        <taxon>Bacteria</taxon>
        <taxon>Pseudomonadati</taxon>
        <taxon>Pseudomonadota</taxon>
        <taxon>Alphaproteobacteria</taxon>
        <taxon>Hyphomicrobiales</taxon>
        <taxon>Phyllobacteriaceae</taxon>
        <taxon>Nitratireductor</taxon>
    </lineage>
</organism>
<sequence length="148" mass="16782">MCEQSGGGIIPAIIHASGIIIKSIQQTLCIAAKIGSIFLMPCALYNSIKRGIVPVEPGEQCILAEKSAYFPGYSRWRTSSRRQLNRMRKFVRHREKVTCSALIATADESKSSRSSVIGEWLRLFTRQIEKATWRRALYPLYDMCEPRD</sequence>
<evidence type="ECO:0000313" key="1">
    <source>
        <dbReference type="EMBL" id="EKF43709.1"/>
    </source>
</evidence>
<keyword evidence="2" id="KW-1185">Reference proteome</keyword>
<accession>K2P0J9</accession>
<comment type="caution">
    <text evidence="1">The sequence shown here is derived from an EMBL/GenBank/DDBJ whole genome shotgun (WGS) entry which is preliminary data.</text>
</comment>
<gene>
    <name evidence="1" type="ORF">NA8A_02815</name>
</gene>
<proteinExistence type="predicted"/>
<name>K2P0J9_9HYPH</name>
<dbReference type="EMBL" id="AMSI01000002">
    <property type="protein sequence ID" value="EKF43709.1"/>
    <property type="molecule type" value="Genomic_DNA"/>
</dbReference>
<dbReference type="Proteomes" id="UP000007374">
    <property type="component" value="Unassembled WGS sequence"/>
</dbReference>
<dbReference type="AlphaFoldDB" id="K2P0J9"/>
<protein>
    <submittedName>
        <fullName evidence="1">Uncharacterized protein</fullName>
    </submittedName>
</protein>
<reference evidence="1 2" key="1">
    <citation type="journal article" date="2012" name="J. Bacteriol.">
        <title>Genome Sequence of Nitratireductor indicus Type Strain C115.</title>
        <authorList>
            <person name="Lai Q."/>
            <person name="Li G."/>
            <person name="Yu Z."/>
            <person name="Shao Z."/>
        </authorList>
    </citation>
    <scope>NUCLEOTIDE SEQUENCE [LARGE SCALE GENOMIC DNA]</scope>
    <source>
        <strain evidence="1 2">C115</strain>
    </source>
</reference>